<gene>
    <name evidence="1" type="ORF">E2C01_061956</name>
</gene>
<sequence>MMRSQARVRRSPVRASPWPLCQCRFSRGGGVSCAGQRAALAHHAPYDRSHSNIRYELVLQGEKTSIQIPRICSQ</sequence>
<proteinExistence type="predicted"/>
<evidence type="ECO:0000313" key="1">
    <source>
        <dbReference type="EMBL" id="MPC67772.1"/>
    </source>
</evidence>
<dbReference type="AlphaFoldDB" id="A0A5B7H9P1"/>
<comment type="caution">
    <text evidence="1">The sequence shown here is derived from an EMBL/GenBank/DDBJ whole genome shotgun (WGS) entry which is preliminary data.</text>
</comment>
<organism evidence="1 2">
    <name type="scientific">Portunus trituberculatus</name>
    <name type="common">Swimming crab</name>
    <name type="synonym">Neptunus trituberculatus</name>
    <dbReference type="NCBI Taxonomy" id="210409"/>
    <lineage>
        <taxon>Eukaryota</taxon>
        <taxon>Metazoa</taxon>
        <taxon>Ecdysozoa</taxon>
        <taxon>Arthropoda</taxon>
        <taxon>Crustacea</taxon>
        <taxon>Multicrustacea</taxon>
        <taxon>Malacostraca</taxon>
        <taxon>Eumalacostraca</taxon>
        <taxon>Eucarida</taxon>
        <taxon>Decapoda</taxon>
        <taxon>Pleocyemata</taxon>
        <taxon>Brachyura</taxon>
        <taxon>Eubrachyura</taxon>
        <taxon>Portunoidea</taxon>
        <taxon>Portunidae</taxon>
        <taxon>Portuninae</taxon>
        <taxon>Portunus</taxon>
    </lineage>
</organism>
<reference evidence="1 2" key="1">
    <citation type="submission" date="2019-05" db="EMBL/GenBank/DDBJ databases">
        <title>Another draft genome of Portunus trituberculatus and its Hox gene families provides insights of decapod evolution.</title>
        <authorList>
            <person name="Jeong J.-H."/>
            <person name="Song I."/>
            <person name="Kim S."/>
            <person name="Choi T."/>
            <person name="Kim D."/>
            <person name="Ryu S."/>
            <person name="Kim W."/>
        </authorList>
    </citation>
    <scope>NUCLEOTIDE SEQUENCE [LARGE SCALE GENOMIC DNA]</scope>
    <source>
        <tissue evidence="1">Muscle</tissue>
    </source>
</reference>
<keyword evidence="2" id="KW-1185">Reference proteome</keyword>
<protein>
    <submittedName>
        <fullName evidence="1">Uncharacterized protein</fullName>
    </submittedName>
</protein>
<accession>A0A5B7H9P1</accession>
<evidence type="ECO:0000313" key="2">
    <source>
        <dbReference type="Proteomes" id="UP000324222"/>
    </source>
</evidence>
<dbReference type="EMBL" id="VSRR010026737">
    <property type="protein sequence ID" value="MPC67772.1"/>
    <property type="molecule type" value="Genomic_DNA"/>
</dbReference>
<dbReference type="Proteomes" id="UP000324222">
    <property type="component" value="Unassembled WGS sequence"/>
</dbReference>
<name>A0A5B7H9P1_PORTR</name>